<evidence type="ECO:0000313" key="1">
    <source>
        <dbReference type="EMBL" id="CAE7464243.1"/>
    </source>
</evidence>
<dbReference type="OrthoDB" id="405991at2759"/>
<comment type="caution">
    <text evidence="1">The sequence shown here is derived from an EMBL/GenBank/DDBJ whole genome shotgun (WGS) entry which is preliminary data.</text>
</comment>
<proteinExistence type="predicted"/>
<keyword evidence="2" id="KW-1185">Reference proteome</keyword>
<reference evidence="1" key="1">
    <citation type="submission" date="2021-02" db="EMBL/GenBank/DDBJ databases">
        <authorList>
            <person name="Dougan E. K."/>
            <person name="Rhodes N."/>
            <person name="Thang M."/>
            <person name="Chan C."/>
        </authorList>
    </citation>
    <scope>NUCLEOTIDE SEQUENCE</scope>
</reference>
<sequence>MSDDNCCIKFCLHGAPLDLDLCCSPQEDCKTQLCSMAKTGTWQSMFSKKAIDKPWPRYVASPGTWGWERAAEEKCTLHHAGYRFIDPKKLFDDLVEGEHFNKKVCGCKTKDECS</sequence>
<evidence type="ECO:0000313" key="2">
    <source>
        <dbReference type="Proteomes" id="UP000649617"/>
    </source>
</evidence>
<dbReference type="EMBL" id="CAJNIZ010022792">
    <property type="protein sequence ID" value="CAE7464243.1"/>
    <property type="molecule type" value="Genomic_DNA"/>
</dbReference>
<dbReference type="AlphaFoldDB" id="A0A812S8F2"/>
<protein>
    <submittedName>
        <fullName evidence="1">Uncharacterized protein</fullName>
    </submittedName>
</protein>
<accession>A0A812S8F2</accession>
<dbReference type="Proteomes" id="UP000649617">
    <property type="component" value="Unassembled WGS sequence"/>
</dbReference>
<name>A0A812S8F2_SYMPI</name>
<organism evidence="1 2">
    <name type="scientific">Symbiodinium pilosum</name>
    <name type="common">Dinoflagellate</name>
    <dbReference type="NCBI Taxonomy" id="2952"/>
    <lineage>
        <taxon>Eukaryota</taxon>
        <taxon>Sar</taxon>
        <taxon>Alveolata</taxon>
        <taxon>Dinophyceae</taxon>
        <taxon>Suessiales</taxon>
        <taxon>Symbiodiniaceae</taxon>
        <taxon>Symbiodinium</taxon>
    </lineage>
</organism>
<gene>
    <name evidence="1" type="ORF">SPIL2461_LOCUS11643</name>
</gene>